<keyword evidence="3" id="KW-1185">Reference proteome</keyword>
<dbReference type="AlphaFoldDB" id="A0AAN6ZEH1"/>
<organism evidence="2 3">
    <name type="scientific">Trichocladium antarcticum</name>
    <dbReference type="NCBI Taxonomy" id="1450529"/>
    <lineage>
        <taxon>Eukaryota</taxon>
        <taxon>Fungi</taxon>
        <taxon>Dikarya</taxon>
        <taxon>Ascomycota</taxon>
        <taxon>Pezizomycotina</taxon>
        <taxon>Sordariomycetes</taxon>
        <taxon>Sordariomycetidae</taxon>
        <taxon>Sordariales</taxon>
        <taxon>Chaetomiaceae</taxon>
        <taxon>Trichocladium</taxon>
    </lineage>
</organism>
<accession>A0AAN6ZEH1</accession>
<evidence type="ECO:0000256" key="1">
    <source>
        <dbReference type="SAM" id="MobiDB-lite"/>
    </source>
</evidence>
<proteinExistence type="predicted"/>
<reference evidence="2" key="1">
    <citation type="journal article" date="2023" name="Mol. Phylogenet. Evol.">
        <title>Genome-scale phylogeny and comparative genomics of the fungal order Sordariales.</title>
        <authorList>
            <person name="Hensen N."/>
            <person name="Bonometti L."/>
            <person name="Westerberg I."/>
            <person name="Brannstrom I.O."/>
            <person name="Guillou S."/>
            <person name="Cros-Aarteil S."/>
            <person name="Calhoun S."/>
            <person name="Haridas S."/>
            <person name="Kuo A."/>
            <person name="Mondo S."/>
            <person name="Pangilinan J."/>
            <person name="Riley R."/>
            <person name="LaButti K."/>
            <person name="Andreopoulos B."/>
            <person name="Lipzen A."/>
            <person name="Chen C."/>
            <person name="Yan M."/>
            <person name="Daum C."/>
            <person name="Ng V."/>
            <person name="Clum A."/>
            <person name="Steindorff A."/>
            <person name="Ohm R.A."/>
            <person name="Martin F."/>
            <person name="Silar P."/>
            <person name="Natvig D.O."/>
            <person name="Lalanne C."/>
            <person name="Gautier V."/>
            <person name="Ament-Velasquez S.L."/>
            <person name="Kruys A."/>
            <person name="Hutchinson M.I."/>
            <person name="Powell A.J."/>
            <person name="Barry K."/>
            <person name="Miller A.N."/>
            <person name="Grigoriev I.V."/>
            <person name="Debuchy R."/>
            <person name="Gladieux P."/>
            <person name="Hiltunen Thoren M."/>
            <person name="Johannesson H."/>
        </authorList>
    </citation>
    <scope>NUCLEOTIDE SEQUENCE</scope>
    <source>
        <strain evidence="2">CBS 123565</strain>
    </source>
</reference>
<comment type="caution">
    <text evidence="2">The sequence shown here is derived from an EMBL/GenBank/DDBJ whole genome shotgun (WGS) entry which is preliminary data.</text>
</comment>
<feature type="region of interest" description="Disordered" evidence="1">
    <location>
        <begin position="55"/>
        <end position="80"/>
    </location>
</feature>
<dbReference type="Proteomes" id="UP001304895">
    <property type="component" value="Unassembled WGS sequence"/>
</dbReference>
<evidence type="ECO:0000313" key="2">
    <source>
        <dbReference type="EMBL" id="KAK4136130.1"/>
    </source>
</evidence>
<evidence type="ECO:0000313" key="3">
    <source>
        <dbReference type="Proteomes" id="UP001304895"/>
    </source>
</evidence>
<name>A0AAN6ZEH1_9PEZI</name>
<protein>
    <submittedName>
        <fullName evidence="2">Uncharacterized protein</fullName>
    </submittedName>
</protein>
<sequence length="879" mass="97504">MPRMTAQMAEAFYNSAGEDAKEWLANALFYRELETIRRDKPLLDAKAYQVGQLPLYERDDGRPNPTGSGPGNVSMRGGGGWDVGIRGGRYIRRICPDYRIRPKPPSQHPGRRTDILAKAAIILSDGSDGAGGADVAPPSGPRTGMHVDIPALRKFTGYTLLFEDQFPKEVEAAQTHFTAADQETMFAGPDWSTSGYFRSYKGSGAPNILCKGFPMVEDVVFVKHPNYWTELKWHGKIVFDGQCYWSSLALLLYGDVSTWLRVKAEHLSFLETVLLDPNHPRHAFYTRENQTKARTQATGSETGLVWAGDVNLWERLQIPGCWTNEDLCHLTADVYGVFVVLYKLDSSRGDGRRQSKIYDMKTYGAYNSRHIFLCYVHDNHFQPMVPNDHYAYEFKLPRPTLPAAKKYKLVTRERRRLIGDGPLHHWRANKKTLPGPLAYPSFTREHLTRAAGYGPVEESVEDEELAEDGEDGVVEQEEEEDLFWRPATKSLLGKVKVARLKGWCAALGLALDYEVGKWTKAKCVDALLGQGVEVRMRVVGVSGGAILDEEDGEGFANVGVRVGAGEEDAGYEGEGEDVAMYAPPSAVFAIPVWLIAYRKYSTSRSGLRVNPMPRSTCSIRSPRAARTALRMVVELIVTATCRPRGMNQTRLCPLLLRLQTQISCWPAKSRQLAPRPHPITSTPPFFPLTTRINLPPATTAPQRPHDARPPPLREAIPAKVGIPCQVRDRNLLAVLLRKSRHGLPADIVRPTHRHPPYLGAGLARQARHAPLEPHDPLEAADRLVPQHAHAPGQVRRAAHRVLPDGRAQGRRQHHGARVAALLLLQVGCLGGDYDCGDEVHGRRGGAAAEDGFEEPEVPRVWRVEAAAEEGDAVCALRAC</sequence>
<reference evidence="2" key="2">
    <citation type="submission" date="2023-05" db="EMBL/GenBank/DDBJ databases">
        <authorList>
            <consortium name="Lawrence Berkeley National Laboratory"/>
            <person name="Steindorff A."/>
            <person name="Hensen N."/>
            <person name="Bonometti L."/>
            <person name="Westerberg I."/>
            <person name="Brannstrom I.O."/>
            <person name="Guillou S."/>
            <person name="Cros-Aarteil S."/>
            <person name="Calhoun S."/>
            <person name="Haridas S."/>
            <person name="Kuo A."/>
            <person name="Mondo S."/>
            <person name="Pangilinan J."/>
            <person name="Riley R."/>
            <person name="Labutti K."/>
            <person name="Andreopoulos B."/>
            <person name="Lipzen A."/>
            <person name="Chen C."/>
            <person name="Yanf M."/>
            <person name="Daum C."/>
            <person name="Ng V."/>
            <person name="Clum A."/>
            <person name="Ohm R."/>
            <person name="Martin F."/>
            <person name="Silar P."/>
            <person name="Natvig D."/>
            <person name="Lalanne C."/>
            <person name="Gautier V."/>
            <person name="Ament-Velasquez S.L."/>
            <person name="Kruys A."/>
            <person name="Hutchinson M.I."/>
            <person name="Powell A.J."/>
            <person name="Barry K."/>
            <person name="Miller A.N."/>
            <person name="Grigoriev I.V."/>
            <person name="Debuchy R."/>
            <person name="Gladieux P."/>
            <person name="Thoren M.H."/>
            <person name="Johannesson H."/>
        </authorList>
    </citation>
    <scope>NUCLEOTIDE SEQUENCE</scope>
    <source>
        <strain evidence="2">CBS 123565</strain>
    </source>
</reference>
<dbReference type="CDD" id="cd22744">
    <property type="entry name" value="OTU"/>
    <property type="match status" value="1"/>
</dbReference>
<dbReference type="EMBL" id="MU853404">
    <property type="protein sequence ID" value="KAK4136130.1"/>
    <property type="molecule type" value="Genomic_DNA"/>
</dbReference>
<gene>
    <name evidence="2" type="ORF">BT67DRAFT_432904</name>
</gene>